<dbReference type="EMBL" id="UINC01025276">
    <property type="protein sequence ID" value="SVB00547.1"/>
    <property type="molecule type" value="Genomic_DNA"/>
</dbReference>
<feature type="transmembrane region" description="Helical" evidence="1">
    <location>
        <begin position="20"/>
        <end position="50"/>
    </location>
</feature>
<dbReference type="AlphaFoldDB" id="A0A382AHW0"/>
<keyword evidence="1" id="KW-1133">Transmembrane helix</keyword>
<evidence type="ECO:0000256" key="1">
    <source>
        <dbReference type="SAM" id="Phobius"/>
    </source>
</evidence>
<sequence length="62" mass="6969">MVLHRRNNLKAVVINNRSIAVALVFGVGLGLALKSILLGIMFGIIFYVALKEDEKRQRKKMT</sequence>
<keyword evidence="1" id="KW-0812">Transmembrane</keyword>
<reference evidence="2" key="1">
    <citation type="submission" date="2018-05" db="EMBL/GenBank/DDBJ databases">
        <authorList>
            <person name="Lanie J.A."/>
            <person name="Ng W.-L."/>
            <person name="Kazmierczak K.M."/>
            <person name="Andrzejewski T.M."/>
            <person name="Davidsen T.M."/>
            <person name="Wayne K.J."/>
            <person name="Tettelin H."/>
            <person name="Glass J.I."/>
            <person name="Rusch D."/>
            <person name="Podicherti R."/>
            <person name="Tsui H.-C.T."/>
            <person name="Winkler M.E."/>
        </authorList>
    </citation>
    <scope>NUCLEOTIDE SEQUENCE</scope>
</reference>
<name>A0A382AHW0_9ZZZZ</name>
<accession>A0A382AHW0</accession>
<gene>
    <name evidence="2" type="ORF">METZ01_LOCUS153401</name>
</gene>
<proteinExistence type="predicted"/>
<keyword evidence="1" id="KW-0472">Membrane</keyword>
<organism evidence="2">
    <name type="scientific">marine metagenome</name>
    <dbReference type="NCBI Taxonomy" id="408172"/>
    <lineage>
        <taxon>unclassified sequences</taxon>
        <taxon>metagenomes</taxon>
        <taxon>ecological metagenomes</taxon>
    </lineage>
</organism>
<protein>
    <submittedName>
        <fullName evidence="2">Uncharacterized protein</fullName>
    </submittedName>
</protein>
<evidence type="ECO:0000313" key="2">
    <source>
        <dbReference type="EMBL" id="SVB00547.1"/>
    </source>
</evidence>